<protein>
    <submittedName>
        <fullName evidence="1">Uncharacterized protein</fullName>
    </submittedName>
</protein>
<accession>A0A2P2PWT0</accession>
<sequence length="34" mass="4073">MSKSTTQWGKNKKKPKKGYLHLVHHLSIIYFIYP</sequence>
<dbReference type="AlphaFoldDB" id="A0A2P2PWT0"/>
<proteinExistence type="predicted"/>
<dbReference type="EMBL" id="GGEC01078714">
    <property type="protein sequence ID" value="MBX59198.1"/>
    <property type="molecule type" value="Transcribed_RNA"/>
</dbReference>
<evidence type="ECO:0000313" key="1">
    <source>
        <dbReference type="EMBL" id="MBX59198.1"/>
    </source>
</evidence>
<reference evidence="1" key="1">
    <citation type="submission" date="2018-02" db="EMBL/GenBank/DDBJ databases">
        <title>Rhizophora mucronata_Transcriptome.</title>
        <authorList>
            <person name="Meera S.P."/>
            <person name="Sreeshan A."/>
            <person name="Augustine A."/>
        </authorList>
    </citation>
    <scope>NUCLEOTIDE SEQUENCE</scope>
    <source>
        <tissue evidence="1">Leaf</tissue>
    </source>
</reference>
<name>A0A2P2PWT0_RHIMU</name>
<organism evidence="1">
    <name type="scientific">Rhizophora mucronata</name>
    <name type="common">Asiatic mangrove</name>
    <dbReference type="NCBI Taxonomy" id="61149"/>
    <lineage>
        <taxon>Eukaryota</taxon>
        <taxon>Viridiplantae</taxon>
        <taxon>Streptophyta</taxon>
        <taxon>Embryophyta</taxon>
        <taxon>Tracheophyta</taxon>
        <taxon>Spermatophyta</taxon>
        <taxon>Magnoliopsida</taxon>
        <taxon>eudicotyledons</taxon>
        <taxon>Gunneridae</taxon>
        <taxon>Pentapetalae</taxon>
        <taxon>rosids</taxon>
        <taxon>fabids</taxon>
        <taxon>Malpighiales</taxon>
        <taxon>Rhizophoraceae</taxon>
        <taxon>Rhizophora</taxon>
    </lineage>
</organism>